<dbReference type="Proteomes" id="UP001172684">
    <property type="component" value="Unassembled WGS sequence"/>
</dbReference>
<evidence type="ECO:0000313" key="3">
    <source>
        <dbReference type="Proteomes" id="UP001172684"/>
    </source>
</evidence>
<evidence type="ECO:0000313" key="2">
    <source>
        <dbReference type="EMBL" id="KAJ9656078.1"/>
    </source>
</evidence>
<dbReference type="EMBL" id="JAPDRL010000139">
    <property type="protein sequence ID" value="KAJ9656078.1"/>
    <property type="molecule type" value="Genomic_DNA"/>
</dbReference>
<comment type="caution">
    <text evidence="2">The sequence shown here is derived from an EMBL/GenBank/DDBJ whole genome shotgun (WGS) entry which is preliminary data.</text>
</comment>
<organism evidence="2 3">
    <name type="scientific">Coniosporium apollinis</name>
    <dbReference type="NCBI Taxonomy" id="61459"/>
    <lineage>
        <taxon>Eukaryota</taxon>
        <taxon>Fungi</taxon>
        <taxon>Dikarya</taxon>
        <taxon>Ascomycota</taxon>
        <taxon>Pezizomycotina</taxon>
        <taxon>Dothideomycetes</taxon>
        <taxon>Dothideomycetes incertae sedis</taxon>
        <taxon>Coniosporium</taxon>
    </lineage>
</organism>
<dbReference type="PANTHER" id="PTHR33112">
    <property type="entry name" value="DOMAIN PROTEIN, PUTATIVE-RELATED"/>
    <property type="match status" value="1"/>
</dbReference>
<gene>
    <name evidence="2" type="ORF">H2201_008650</name>
</gene>
<dbReference type="Pfam" id="PF06985">
    <property type="entry name" value="HET"/>
    <property type="match status" value="1"/>
</dbReference>
<proteinExistence type="predicted"/>
<evidence type="ECO:0000259" key="1">
    <source>
        <dbReference type="Pfam" id="PF06985"/>
    </source>
</evidence>
<feature type="domain" description="Heterokaryon incompatibility" evidence="1">
    <location>
        <begin position="191"/>
        <end position="344"/>
    </location>
</feature>
<sequence>MEPEDELRNISVLAHSVSIGTIKDIRKRQQCPLCRLVFQLLVKDPAILKDAKAGKHVHCFLRANRVKQEAILFYGEESNRPRGRIRWLRPIQMISEEFANISVDPFDCPRALRKQRVNAFAEAAEASSRMSAITAQINYQQIRLWLDGCEKEHGSTCNGMHFAAKHRQAVNLNLIDVHQGCLVAARSDVRYFALSYMWGGVQPLQLRIENLDRLREKGALWKLQHQIPQVIKDAMELVYHLGEQYLWVDALSIVQNDQERKEEQIRQMDVIYSQAVLTIVATSGTTANASLPGVRKGTRDPIRQSVKVASNLLAYNAHLFSDPPGLDAVLDLTHYETRAWTLQERLLSRRRLYLTDWQTYFQCNRAIYDESYHGTVPLPLNPRYAEEGEATIINLSKMASVQLWNVEDLPSWECAFHFYDKLVINYTARNLTKKCDILNALAGISSVLEESWGGAFVGGLPEAVIDLALLWTPTKPLRRRGIEGVVQGSGGSPTQLYPSWSWAGWEGPVQHFLQRTGMANDIMQFDPRRIRSEIHDYKVGAGKDLYRLARHDHPAVDLSQADTVPSTGAELPLYSRSSNLSQPILRFRTETVMASVFLNSREPLCCSSQGNDWADSGLLEGVGSVVDFWRENTGIHIAVTPNDTQPCSSRLFFRARNMRISALAGSLSSPVVPLLDSSGQHCGVLLDYAINLPRQFDARFEFVLLSSANRLSSEARQETLFDDNRRPFMLYTYGPLGEDWSIYNIMLIEWRGRNAERVAIGQMNKEIWDAAQPKVKNIRLV</sequence>
<dbReference type="PANTHER" id="PTHR33112:SF12">
    <property type="entry name" value="HETEROKARYON INCOMPATIBILITY DOMAIN-CONTAINING PROTEIN"/>
    <property type="match status" value="1"/>
</dbReference>
<accession>A0ABQ9NIU7</accession>
<name>A0ABQ9NIU7_9PEZI</name>
<protein>
    <recommendedName>
        <fullName evidence="1">Heterokaryon incompatibility domain-containing protein</fullName>
    </recommendedName>
</protein>
<reference evidence="2" key="1">
    <citation type="submission" date="2022-10" db="EMBL/GenBank/DDBJ databases">
        <title>Culturing micro-colonial fungi from biological soil crusts in the Mojave desert and describing Neophaeococcomyces mojavensis, and introducing the new genera and species Taxawa tesnikishii.</title>
        <authorList>
            <person name="Kurbessoian T."/>
            <person name="Stajich J.E."/>
        </authorList>
    </citation>
    <scope>NUCLEOTIDE SEQUENCE</scope>
    <source>
        <strain evidence="2">TK_1</strain>
    </source>
</reference>
<dbReference type="InterPro" id="IPR010730">
    <property type="entry name" value="HET"/>
</dbReference>
<keyword evidence="3" id="KW-1185">Reference proteome</keyword>